<evidence type="ECO:0000256" key="1">
    <source>
        <dbReference type="SAM" id="Phobius"/>
    </source>
</evidence>
<evidence type="ECO:0000313" key="2">
    <source>
        <dbReference type="EMBL" id="MBB3152517.1"/>
    </source>
</evidence>
<dbReference type="AlphaFoldDB" id="A0A7W5GB24"/>
<sequence length="73" mass="8174">MTLGQMIRNISIGLILGILAIGLLPFLVIFSWAEMQSLIEFETSPLFMMIGRFIGRKPSKDDPATPEKQKANH</sequence>
<name>A0A7W5GB24_9BACL</name>
<keyword evidence="1" id="KW-0812">Transmembrane</keyword>
<evidence type="ECO:0000313" key="3">
    <source>
        <dbReference type="Proteomes" id="UP000518605"/>
    </source>
</evidence>
<keyword evidence="1" id="KW-1133">Transmembrane helix</keyword>
<feature type="transmembrane region" description="Helical" evidence="1">
    <location>
        <begin position="12"/>
        <end position="33"/>
    </location>
</feature>
<keyword evidence="1" id="KW-0472">Membrane</keyword>
<keyword evidence="3" id="KW-1185">Reference proteome</keyword>
<dbReference type="EMBL" id="JACHXW010000006">
    <property type="protein sequence ID" value="MBB3152517.1"/>
    <property type="molecule type" value="Genomic_DNA"/>
</dbReference>
<accession>A0A7W5GB24</accession>
<proteinExistence type="predicted"/>
<comment type="caution">
    <text evidence="2">The sequence shown here is derived from an EMBL/GenBank/DDBJ whole genome shotgun (WGS) entry which is preliminary data.</text>
</comment>
<organism evidence="2 3">
    <name type="scientific">Paenibacillus endophyticus</name>
    <dbReference type="NCBI Taxonomy" id="1294268"/>
    <lineage>
        <taxon>Bacteria</taxon>
        <taxon>Bacillati</taxon>
        <taxon>Bacillota</taxon>
        <taxon>Bacilli</taxon>
        <taxon>Bacillales</taxon>
        <taxon>Paenibacillaceae</taxon>
        <taxon>Paenibacillus</taxon>
    </lineage>
</organism>
<dbReference type="Proteomes" id="UP000518605">
    <property type="component" value="Unassembled WGS sequence"/>
</dbReference>
<protein>
    <submittedName>
        <fullName evidence="2">Uncharacterized protein</fullName>
    </submittedName>
</protein>
<dbReference type="RefSeq" id="WP_183562526.1">
    <property type="nucleotide sequence ID" value="NZ_CBCSLB010000005.1"/>
</dbReference>
<gene>
    <name evidence="2" type="ORF">FHS16_002567</name>
</gene>
<reference evidence="2 3" key="1">
    <citation type="submission" date="2020-08" db="EMBL/GenBank/DDBJ databases">
        <title>Genomic Encyclopedia of Type Strains, Phase III (KMG-III): the genomes of soil and plant-associated and newly described type strains.</title>
        <authorList>
            <person name="Whitman W."/>
        </authorList>
    </citation>
    <scope>NUCLEOTIDE SEQUENCE [LARGE SCALE GENOMIC DNA]</scope>
    <source>
        <strain evidence="2 3">CECT 8234</strain>
    </source>
</reference>